<dbReference type="EMBL" id="CP081070">
    <property type="protein sequence ID" value="UWQ54725.1"/>
    <property type="molecule type" value="Genomic_DNA"/>
</dbReference>
<dbReference type="InterPro" id="IPR010982">
    <property type="entry name" value="Lambda_DNA-bd_dom_sf"/>
</dbReference>
<sequence length="588" mass="65837">MSSSFGKALGDLILRKRRVLGLTQTQLAEDAFGSSGKVRRISELENGLVSNPHLKTIDPLIVYLKITDEELDECASVGGYQPNAALDLAFKEASGLIRKLARKFDHDNPDASLDELNSYLGEKAAEFVRLRDKISNMEAVSSEVEELRGTAIAALQAGENAEVDEILERAEELHQQEKTLAEVDKQAEIRALRGDAKLLAGDFEASYSHYHKAAMFFMPFDKRVTIELLQNLGKRIYEAARRSYDVDFGVAERLLKDALVISDPAEFPDVVAGICYRISLVQRNRAEASSAKEKATLLREAEGFARNAVKYLEGTEFAYEKISAQISLANSLSDRGRIEGDLETIEQVIDLYRSARDSLLALNEHSELLCHVYNGLGSSLLRAEEFGETLDLAALEEARRAFYESIEISERFGDVEVWGGGNFNLGNVVLRLARLNEGEEEAYLLARLRAISCFQNAIEAYSETSFPNQLAEAHRCLGDVLFEHGLHAENDVRKEVNFMRAVASFEKASEWITKERDLQRWGYMQCRLGSIFENHSRIAEPEIAQSDIRYAIEFFENGLSAYREVGLGESVTSFEANINKLKEELTAK</sequence>
<gene>
    <name evidence="2" type="ORF">K3721_04130</name>
</gene>
<reference evidence="2" key="1">
    <citation type="submission" date="2021-08" db="EMBL/GenBank/DDBJ databases">
        <authorList>
            <person name="Nwanade C."/>
            <person name="Wang M."/>
            <person name="Masoudi A."/>
            <person name="Yu Z."/>
            <person name="Liu J."/>
        </authorList>
    </citation>
    <scope>NUCLEOTIDE SEQUENCE</scope>
    <source>
        <strain evidence="2">S122</strain>
    </source>
</reference>
<dbReference type="InterPro" id="IPR011990">
    <property type="entry name" value="TPR-like_helical_dom_sf"/>
</dbReference>
<dbReference type="GO" id="GO:0003677">
    <property type="term" value="F:DNA binding"/>
    <property type="evidence" value="ECO:0007669"/>
    <property type="project" value="InterPro"/>
</dbReference>
<dbReference type="CDD" id="cd00093">
    <property type="entry name" value="HTH_XRE"/>
    <property type="match status" value="1"/>
</dbReference>
<feature type="domain" description="HTH cro/C1-type" evidence="1">
    <location>
        <begin position="13"/>
        <end position="71"/>
    </location>
</feature>
<dbReference type="PROSITE" id="PS50943">
    <property type="entry name" value="HTH_CROC1"/>
    <property type="match status" value="1"/>
</dbReference>
<proteinExistence type="predicted"/>
<evidence type="ECO:0000313" key="3">
    <source>
        <dbReference type="Proteomes" id="UP001058713"/>
    </source>
</evidence>
<evidence type="ECO:0000259" key="1">
    <source>
        <dbReference type="PROSITE" id="PS50943"/>
    </source>
</evidence>
<dbReference type="RefSeq" id="WP_259971950.1">
    <property type="nucleotide sequence ID" value="NZ_CP081070.1"/>
</dbReference>
<name>A0A9Q9LXD0_LEICA</name>
<organism evidence="2 3">
    <name type="scientific">Leisingera caerulea</name>
    <name type="common">Phaeobacter caeruleus</name>
    <dbReference type="NCBI Taxonomy" id="506591"/>
    <lineage>
        <taxon>Bacteria</taxon>
        <taxon>Pseudomonadati</taxon>
        <taxon>Pseudomonadota</taxon>
        <taxon>Alphaproteobacteria</taxon>
        <taxon>Rhodobacterales</taxon>
        <taxon>Roseobacteraceae</taxon>
        <taxon>Leisingera</taxon>
    </lineage>
</organism>
<protein>
    <submittedName>
        <fullName evidence="2">Helix-turn-helix domain-containing protein</fullName>
    </submittedName>
</protein>
<dbReference type="KEGG" id="lcae:K3721_04130"/>
<dbReference type="Gene3D" id="1.10.260.40">
    <property type="entry name" value="lambda repressor-like DNA-binding domains"/>
    <property type="match status" value="1"/>
</dbReference>
<dbReference type="Proteomes" id="UP001058713">
    <property type="component" value="Chromosome"/>
</dbReference>
<dbReference type="InterPro" id="IPR001387">
    <property type="entry name" value="Cro/C1-type_HTH"/>
</dbReference>
<evidence type="ECO:0000313" key="2">
    <source>
        <dbReference type="EMBL" id="UWQ54725.1"/>
    </source>
</evidence>
<accession>A0A9Q9LXD0</accession>
<dbReference type="SUPFAM" id="SSF48452">
    <property type="entry name" value="TPR-like"/>
    <property type="match status" value="1"/>
</dbReference>
<dbReference type="Gene3D" id="1.25.40.10">
    <property type="entry name" value="Tetratricopeptide repeat domain"/>
    <property type="match status" value="1"/>
</dbReference>
<dbReference type="SUPFAM" id="SSF47413">
    <property type="entry name" value="lambda repressor-like DNA-binding domains"/>
    <property type="match status" value="1"/>
</dbReference>
<dbReference type="AlphaFoldDB" id="A0A9Q9LXD0"/>